<feature type="transmembrane region" description="Helical" evidence="1">
    <location>
        <begin position="62"/>
        <end position="86"/>
    </location>
</feature>
<proteinExistence type="predicted"/>
<protein>
    <submittedName>
        <fullName evidence="2">NADH dehydrogenase subunit 6</fullName>
    </submittedName>
</protein>
<keyword evidence="1" id="KW-0472">Membrane</keyword>
<reference evidence="2" key="2">
    <citation type="submission" date="2014-10" db="EMBL/GenBank/DDBJ databases">
        <authorList>
            <person name="Seo M.-J."/>
            <person name="Seok Y.J."/>
            <person name="Cha I.-T."/>
        </authorList>
    </citation>
    <scope>NUCLEOTIDE SEQUENCE</scope>
</reference>
<name>A0A0U1YGF4_9HYME</name>
<reference evidence="2" key="1">
    <citation type="journal article" date="2014" name="Mitochondrial DNA">
        <title>The complete mitochondrial genome of the Colletes gigas (Hymenoptera: Colletidae: Colletinae).</title>
        <authorList>
            <person name="Huang D."/>
            <person name="Su T."/>
            <person name="Qu L."/>
            <person name="Wu Y."/>
            <person name="Gu P."/>
            <person name="He B."/>
            <person name="Xu X."/>
            <person name="Zhu C."/>
        </authorList>
    </citation>
    <scope>NUCLEOTIDE SEQUENCE</scope>
</reference>
<feature type="transmembrane region" description="Helical" evidence="1">
    <location>
        <begin position="12"/>
        <end position="30"/>
    </location>
</feature>
<dbReference type="AlphaFoldDB" id="A0A0U1YGF4"/>
<keyword evidence="1" id="KW-1133">Transmembrane helix</keyword>
<evidence type="ECO:0000256" key="1">
    <source>
        <dbReference type="SAM" id="Phobius"/>
    </source>
</evidence>
<sequence length="179" mass="21640">MKMAMIPKMITFIKLMIIFNLFISILFPILKLNLHPLTYIIILIFYILNLLLLINLELNMNIYMYMIFISMIGGLMIMFMYFTSLINNFKMIMFKYELYLGLFTFIMVMICMIYSFMNYNPINYLDKITFKGPDNSIILIYMYPYYTFTFISITYLIYCLNLIMKMSLIKFKSLRKIKN</sequence>
<geneLocation type="mitochondrion" evidence="2"/>
<feature type="transmembrane region" description="Helical" evidence="1">
    <location>
        <begin position="37"/>
        <end position="56"/>
    </location>
</feature>
<keyword evidence="2" id="KW-0496">Mitochondrion</keyword>
<feature type="transmembrane region" description="Helical" evidence="1">
    <location>
        <begin position="137"/>
        <end position="163"/>
    </location>
</feature>
<gene>
    <name evidence="2" type="primary">ND6</name>
</gene>
<evidence type="ECO:0000313" key="2">
    <source>
        <dbReference type="EMBL" id="AJD22692.1"/>
    </source>
</evidence>
<accession>A0A0U1YGF4</accession>
<keyword evidence="1" id="KW-0812">Transmembrane</keyword>
<feature type="transmembrane region" description="Helical" evidence="1">
    <location>
        <begin position="98"/>
        <end position="117"/>
    </location>
</feature>
<dbReference type="EMBL" id="KM978210">
    <property type="protein sequence ID" value="AJD22692.1"/>
    <property type="molecule type" value="Genomic_DNA"/>
</dbReference>
<organism evidence="2">
    <name type="scientific">Colletes gigas</name>
    <dbReference type="NCBI Taxonomy" id="935657"/>
    <lineage>
        <taxon>Eukaryota</taxon>
        <taxon>Metazoa</taxon>
        <taxon>Ecdysozoa</taxon>
        <taxon>Arthropoda</taxon>
        <taxon>Hexapoda</taxon>
        <taxon>Insecta</taxon>
        <taxon>Pterygota</taxon>
        <taxon>Neoptera</taxon>
        <taxon>Endopterygota</taxon>
        <taxon>Hymenoptera</taxon>
        <taxon>Apocrita</taxon>
        <taxon>Aculeata</taxon>
        <taxon>Apoidea</taxon>
        <taxon>Anthophila</taxon>
        <taxon>Colletidae</taxon>
        <taxon>Colletinae</taxon>
        <taxon>Colletes</taxon>
    </lineage>
</organism>